<feature type="compositionally biased region" description="Low complexity" evidence="1">
    <location>
        <begin position="56"/>
        <end position="67"/>
    </location>
</feature>
<comment type="caution">
    <text evidence="3">The sequence shown here is derived from an EMBL/GenBank/DDBJ whole genome shotgun (WGS) entry which is preliminary data.</text>
</comment>
<evidence type="ECO:0000256" key="1">
    <source>
        <dbReference type="SAM" id="MobiDB-lite"/>
    </source>
</evidence>
<feature type="region of interest" description="Disordered" evidence="1">
    <location>
        <begin position="35"/>
        <end position="67"/>
    </location>
</feature>
<dbReference type="EMBL" id="JABANM010030780">
    <property type="protein sequence ID" value="KAF4705677.1"/>
    <property type="molecule type" value="Genomic_DNA"/>
</dbReference>
<dbReference type="SMART" id="SM00513">
    <property type="entry name" value="SAP"/>
    <property type="match status" value="1"/>
</dbReference>
<evidence type="ECO:0000313" key="4">
    <source>
        <dbReference type="Proteomes" id="UP000574390"/>
    </source>
</evidence>
<feature type="domain" description="SAP" evidence="2">
    <location>
        <begin position="72"/>
        <end position="106"/>
    </location>
</feature>
<dbReference type="Proteomes" id="UP000574390">
    <property type="component" value="Unassembled WGS sequence"/>
</dbReference>
<feature type="non-terminal residue" evidence="3">
    <location>
        <position position="1"/>
    </location>
</feature>
<evidence type="ECO:0000313" key="3">
    <source>
        <dbReference type="EMBL" id="KAF4705677.1"/>
    </source>
</evidence>
<proteinExistence type="predicted"/>
<protein>
    <recommendedName>
        <fullName evidence="2">SAP domain-containing protein</fullName>
    </recommendedName>
</protein>
<sequence>SGGDVLGYLLQGSTSMRLVLRGSLLPYGERRACSSSSAAAAASPSGHVDNRDDGDAASGESSSQGQALKLALEPLSNNDLKSILAVKGVATDGTRDQLVQRVVATASKPCDAAKAQN</sequence>
<dbReference type="AlphaFoldDB" id="A0A7J6QBS9"/>
<organism evidence="3 4">
    <name type="scientific">Perkinsus olseni</name>
    <name type="common">Perkinsus atlanticus</name>
    <dbReference type="NCBI Taxonomy" id="32597"/>
    <lineage>
        <taxon>Eukaryota</taxon>
        <taxon>Sar</taxon>
        <taxon>Alveolata</taxon>
        <taxon>Perkinsozoa</taxon>
        <taxon>Perkinsea</taxon>
        <taxon>Perkinsida</taxon>
        <taxon>Perkinsidae</taxon>
        <taxon>Perkinsus</taxon>
    </lineage>
</organism>
<feature type="compositionally biased region" description="Low complexity" evidence="1">
    <location>
        <begin position="35"/>
        <end position="45"/>
    </location>
</feature>
<dbReference type="InterPro" id="IPR003034">
    <property type="entry name" value="SAP_dom"/>
</dbReference>
<gene>
    <name evidence="3" type="ORF">FOZ62_016528</name>
</gene>
<dbReference type="PROSITE" id="PS50800">
    <property type="entry name" value="SAP"/>
    <property type="match status" value="1"/>
</dbReference>
<feature type="non-terminal residue" evidence="3">
    <location>
        <position position="117"/>
    </location>
</feature>
<evidence type="ECO:0000259" key="2">
    <source>
        <dbReference type="PROSITE" id="PS50800"/>
    </source>
</evidence>
<name>A0A7J6QBS9_PEROL</name>
<accession>A0A7J6QBS9</accession>
<reference evidence="3 4" key="1">
    <citation type="submission" date="2020-04" db="EMBL/GenBank/DDBJ databases">
        <title>Perkinsus olseni comparative genomics.</title>
        <authorList>
            <person name="Bogema D.R."/>
        </authorList>
    </citation>
    <scope>NUCLEOTIDE SEQUENCE [LARGE SCALE GENOMIC DNA]</scope>
    <source>
        <strain evidence="3">ATCC PRA-205</strain>
    </source>
</reference>